<evidence type="ECO:0000256" key="1">
    <source>
        <dbReference type="SAM" id="MobiDB-lite"/>
    </source>
</evidence>
<organism evidence="3 4">
    <name type="scientific">Austropuccinia psidii MF-1</name>
    <dbReference type="NCBI Taxonomy" id="1389203"/>
    <lineage>
        <taxon>Eukaryota</taxon>
        <taxon>Fungi</taxon>
        <taxon>Dikarya</taxon>
        <taxon>Basidiomycota</taxon>
        <taxon>Pucciniomycotina</taxon>
        <taxon>Pucciniomycetes</taxon>
        <taxon>Pucciniales</taxon>
        <taxon>Sphaerophragmiaceae</taxon>
        <taxon>Austropuccinia</taxon>
    </lineage>
</organism>
<dbReference type="InterPro" id="IPR057670">
    <property type="entry name" value="SH3_retrovirus"/>
</dbReference>
<sequence length="151" mass="17078">MLSNILPTPSRLNNSPFTLWKGLSPKIQRLCTFGSREIVTVLRNHRDWKLGATGCEGIFLGYKNKNTAYCVLRLSDSKILTTKHVTFDESVFPCLKDNETTNPRSVIIEELDPEMMTETHLAKDPITQTDDSQTLHKNHNAPSEPENNPLV</sequence>
<evidence type="ECO:0000313" key="4">
    <source>
        <dbReference type="Proteomes" id="UP000765509"/>
    </source>
</evidence>
<feature type="domain" description="Retroviral polymerase SH3-like" evidence="2">
    <location>
        <begin position="42"/>
        <end position="97"/>
    </location>
</feature>
<evidence type="ECO:0000313" key="3">
    <source>
        <dbReference type="EMBL" id="MBW0512556.1"/>
    </source>
</evidence>
<dbReference type="OrthoDB" id="1751476at2759"/>
<name>A0A9Q3E596_9BASI</name>
<reference evidence="3" key="1">
    <citation type="submission" date="2021-03" db="EMBL/GenBank/DDBJ databases">
        <title>Draft genome sequence of rust myrtle Austropuccinia psidii MF-1, a brazilian biotype.</title>
        <authorList>
            <person name="Quecine M.C."/>
            <person name="Pachon D.M.R."/>
            <person name="Bonatelli M.L."/>
            <person name="Correr F.H."/>
            <person name="Franceschini L.M."/>
            <person name="Leite T.F."/>
            <person name="Margarido G.R.A."/>
            <person name="Almeida C.A."/>
            <person name="Ferrarezi J.A."/>
            <person name="Labate C.A."/>
        </authorList>
    </citation>
    <scope>NUCLEOTIDE SEQUENCE</scope>
    <source>
        <strain evidence="3">MF-1</strain>
    </source>
</reference>
<proteinExistence type="predicted"/>
<accession>A0A9Q3E596</accession>
<evidence type="ECO:0000259" key="2">
    <source>
        <dbReference type="Pfam" id="PF25597"/>
    </source>
</evidence>
<dbReference type="Proteomes" id="UP000765509">
    <property type="component" value="Unassembled WGS sequence"/>
</dbReference>
<gene>
    <name evidence="3" type="ORF">O181_052271</name>
</gene>
<dbReference type="Pfam" id="PF25597">
    <property type="entry name" value="SH3_retrovirus"/>
    <property type="match status" value="1"/>
</dbReference>
<comment type="caution">
    <text evidence="3">The sequence shown here is derived from an EMBL/GenBank/DDBJ whole genome shotgun (WGS) entry which is preliminary data.</text>
</comment>
<feature type="region of interest" description="Disordered" evidence="1">
    <location>
        <begin position="129"/>
        <end position="151"/>
    </location>
</feature>
<protein>
    <recommendedName>
        <fullName evidence="2">Retroviral polymerase SH3-like domain-containing protein</fullName>
    </recommendedName>
</protein>
<dbReference type="EMBL" id="AVOT02022864">
    <property type="protein sequence ID" value="MBW0512556.1"/>
    <property type="molecule type" value="Genomic_DNA"/>
</dbReference>
<keyword evidence="4" id="KW-1185">Reference proteome</keyword>
<dbReference type="AlphaFoldDB" id="A0A9Q3E596"/>